<name>A0AAD7WKI4_9TELE</name>
<evidence type="ECO:0000313" key="3">
    <source>
        <dbReference type="Proteomes" id="UP001221898"/>
    </source>
</evidence>
<sequence length="72" mass="7467">MREEGTAAQPPSLSDGRLCAATPRTSRPANLQRVGTGMAAEETAATLQKEAAGPDHHGNRAPPRASSNWTSA</sequence>
<feature type="region of interest" description="Disordered" evidence="1">
    <location>
        <begin position="1"/>
        <end position="72"/>
    </location>
</feature>
<evidence type="ECO:0000313" key="2">
    <source>
        <dbReference type="EMBL" id="KAJ8399389.1"/>
    </source>
</evidence>
<protein>
    <submittedName>
        <fullName evidence="2">Uncharacterized protein</fullName>
    </submittedName>
</protein>
<reference evidence="2" key="1">
    <citation type="journal article" date="2023" name="Science">
        <title>Genome structures resolve the early diversification of teleost fishes.</title>
        <authorList>
            <person name="Parey E."/>
            <person name="Louis A."/>
            <person name="Montfort J."/>
            <person name="Bouchez O."/>
            <person name="Roques C."/>
            <person name="Iampietro C."/>
            <person name="Lluch J."/>
            <person name="Castinel A."/>
            <person name="Donnadieu C."/>
            <person name="Desvignes T."/>
            <person name="Floi Bucao C."/>
            <person name="Jouanno E."/>
            <person name="Wen M."/>
            <person name="Mejri S."/>
            <person name="Dirks R."/>
            <person name="Jansen H."/>
            <person name="Henkel C."/>
            <person name="Chen W.J."/>
            <person name="Zahm M."/>
            <person name="Cabau C."/>
            <person name="Klopp C."/>
            <person name="Thompson A.W."/>
            <person name="Robinson-Rechavi M."/>
            <person name="Braasch I."/>
            <person name="Lecointre G."/>
            <person name="Bobe J."/>
            <person name="Postlethwait J.H."/>
            <person name="Berthelot C."/>
            <person name="Roest Crollius H."/>
            <person name="Guiguen Y."/>
        </authorList>
    </citation>
    <scope>NUCLEOTIDE SEQUENCE</scope>
    <source>
        <strain evidence="2">NC1722</strain>
    </source>
</reference>
<accession>A0AAD7WKI4</accession>
<evidence type="ECO:0000256" key="1">
    <source>
        <dbReference type="SAM" id="MobiDB-lite"/>
    </source>
</evidence>
<dbReference type="AlphaFoldDB" id="A0AAD7WKI4"/>
<proteinExistence type="predicted"/>
<gene>
    <name evidence="2" type="ORF">AAFF_G00411010</name>
</gene>
<comment type="caution">
    <text evidence="2">The sequence shown here is derived from an EMBL/GenBank/DDBJ whole genome shotgun (WGS) entry which is preliminary data.</text>
</comment>
<keyword evidence="3" id="KW-1185">Reference proteome</keyword>
<dbReference type="EMBL" id="JAINUG010000083">
    <property type="protein sequence ID" value="KAJ8399389.1"/>
    <property type="molecule type" value="Genomic_DNA"/>
</dbReference>
<organism evidence="2 3">
    <name type="scientific">Aldrovandia affinis</name>
    <dbReference type="NCBI Taxonomy" id="143900"/>
    <lineage>
        <taxon>Eukaryota</taxon>
        <taxon>Metazoa</taxon>
        <taxon>Chordata</taxon>
        <taxon>Craniata</taxon>
        <taxon>Vertebrata</taxon>
        <taxon>Euteleostomi</taxon>
        <taxon>Actinopterygii</taxon>
        <taxon>Neopterygii</taxon>
        <taxon>Teleostei</taxon>
        <taxon>Notacanthiformes</taxon>
        <taxon>Halosauridae</taxon>
        <taxon>Aldrovandia</taxon>
    </lineage>
</organism>
<dbReference type="Proteomes" id="UP001221898">
    <property type="component" value="Unassembled WGS sequence"/>
</dbReference>